<keyword evidence="2" id="KW-1185">Reference proteome</keyword>
<dbReference type="EMBL" id="JACVVK020000004">
    <property type="protein sequence ID" value="KAK7507492.1"/>
    <property type="molecule type" value="Genomic_DNA"/>
</dbReference>
<evidence type="ECO:0000313" key="2">
    <source>
        <dbReference type="Proteomes" id="UP001519460"/>
    </source>
</evidence>
<dbReference type="Proteomes" id="UP001519460">
    <property type="component" value="Unassembled WGS sequence"/>
</dbReference>
<dbReference type="AlphaFoldDB" id="A0ABD0M805"/>
<comment type="caution">
    <text evidence="1">The sequence shown here is derived from an EMBL/GenBank/DDBJ whole genome shotgun (WGS) entry which is preliminary data.</text>
</comment>
<accession>A0ABD0M805</accession>
<proteinExistence type="predicted"/>
<organism evidence="1 2">
    <name type="scientific">Batillaria attramentaria</name>
    <dbReference type="NCBI Taxonomy" id="370345"/>
    <lineage>
        <taxon>Eukaryota</taxon>
        <taxon>Metazoa</taxon>
        <taxon>Spiralia</taxon>
        <taxon>Lophotrochozoa</taxon>
        <taxon>Mollusca</taxon>
        <taxon>Gastropoda</taxon>
        <taxon>Caenogastropoda</taxon>
        <taxon>Sorbeoconcha</taxon>
        <taxon>Cerithioidea</taxon>
        <taxon>Batillariidae</taxon>
        <taxon>Batillaria</taxon>
    </lineage>
</organism>
<evidence type="ECO:0000313" key="1">
    <source>
        <dbReference type="EMBL" id="KAK7507492.1"/>
    </source>
</evidence>
<sequence>MAYDSITKIEARVRLTWTILTSEQRKLFTVWRNVRSDLQFARTPARQISPAKCKSLMTANMEAAPVDGQLYSTVAMFHVQYVTASQHHLLFRKLRHRQRPSSEEAEDPRDDIHRLGSSSVHAAYKIQNRWHLISLFSAQSLAVETRIDSKG</sequence>
<gene>
    <name evidence="1" type="ORF">BaRGS_00001427</name>
</gene>
<reference evidence="1 2" key="1">
    <citation type="journal article" date="2023" name="Sci. Data">
        <title>Genome assembly of the Korean intertidal mud-creeper Batillaria attramentaria.</title>
        <authorList>
            <person name="Patra A.K."/>
            <person name="Ho P.T."/>
            <person name="Jun S."/>
            <person name="Lee S.J."/>
            <person name="Kim Y."/>
            <person name="Won Y.J."/>
        </authorList>
    </citation>
    <scope>NUCLEOTIDE SEQUENCE [LARGE SCALE GENOMIC DNA]</scope>
    <source>
        <strain evidence="1">Wonlab-2016</strain>
    </source>
</reference>
<name>A0ABD0M805_9CAEN</name>
<protein>
    <submittedName>
        <fullName evidence="1">Uncharacterized protein</fullName>
    </submittedName>
</protein>